<evidence type="ECO:0000313" key="1">
    <source>
        <dbReference type="EMBL" id="MRG98413.1"/>
    </source>
</evidence>
<dbReference type="EMBL" id="WJIE01000031">
    <property type="protein sequence ID" value="MRG98413.1"/>
    <property type="molecule type" value="Genomic_DNA"/>
</dbReference>
<organism evidence="1 2">
    <name type="scientific">Polyangium spumosum</name>
    <dbReference type="NCBI Taxonomy" id="889282"/>
    <lineage>
        <taxon>Bacteria</taxon>
        <taxon>Pseudomonadati</taxon>
        <taxon>Myxococcota</taxon>
        <taxon>Polyangia</taxon>
        <taxon>Polyangiales</taxon>
        <taxon>Polyangiaceae</taxon>
        <taxon>Polyangium</taxon>
    </lineage>
</organism>
<sequence length="197" mass="22191">MKSHRISAKDVFEAFAEHLTKEREKLACIATFGGSFEGWLKMELAYWCSRKWNRSPWRGEGRGRTWGDVGIEYHAPLYERKPQAGGPTKCVDLWVSAEPNSDDTIYVELKVAIQAGTPHKQFWSWRSDFEQLCSISSEVSPVGLTSIIVGVGFDATTWIRLVEMATQGMASTNLLHRTVDIGTATPVHLQALLYQRT</sequence>
<dbReference type="Proteomes" id="UP000440224">
    <property type="component" value="Unassembled WGS sequence"/>
</dbReference>
<accession>A0A6N7Q2B1</accession>
<comment type="caution">
    <text evidence="1">The sequence shown here is derived from an EMBL/GenBank/DDBJ whole genome shotgun (WGS) entry which is preliminary data.</text>
</comment>
<gene>
    <name evidence="1" type="ORF">GF068_41835</name>
</gene>
<proteinExistence type="predicted"/>
<keyword evidence="2" id="KW-1185">Reference proteome</keyword>
<protein>
    <submittedName>
        <fullName evidence="1">Uncharacterized protein</fullName>
    </submittedName>
</protein>
<reference evidence="1 2" key="1">
    <citation type="submission" date="2019-10" db="EMBL/GenBank/DDBJ databases">
        <title>A soil myxobacterium in the family Polyangiaceae.</title>
        <authorList>
            <person name="Li Y."/>
            <person name="Wang J."/>
        </authorList>
    </citation>
    <scope>NUCLEOTIDE SEQUENCE [LARGE SCALE GENOMIC DNA]</scope>
    <source>
        <strain evidence="1 2">DSM 14734</strain>
    </source>
</reference>
<dbReference type="RefSeq" id="WP_153825182.1">
    <property type="nucleotide sequence ID" value="NZ_WJIE01000031.1"/>
</dbReference>
<dbReference type="OrthoDB" id="6887675at2"/>
<evidence type="ECO:0000313" key="2">
    <source>
        <dbReference type="Proteomes" id="UP000440224"/>
    </source>
</evidence>
<name>A0A6N7Q2B1_9BACT</name>
<dbReference type="AlphaFoldDB" id="A0A6N7Q2B1"/>